<dbReference type="AlphaFoldDB" id="Q1MRX5"/>
<dbReference type="STRING" id="363253.LI0195"/>
<dbReference type="SUPFAM" id="SSF53335">
    <property type="entry name" value="S-adenosyl-L-methionine-dependent methyltransferases"/>
    <property type="match status" value="1"/>
</dbReference>
<evidence type="ECO:0000313" key="2">
    <source>
        <dbReference type="Proteomes" id="UP000002430"/>
    </source>
</evidence>
<gene>
    <name evidence="1" type="ordered locus">LI0195</name>
</gene>
<evidence type="ECO:0000313" key="1">
    <source>
        <dbReference type="EMBL" id="CAJ54251.1"/>
    </source>
</evidence>
<keyword evidence="2" id="KW-1185">Reference proteome</keyword>
<dbReference type="PANTHER" id="PTHR35276:SF1">
    <property type="entry name" value="TRNA (MNM(5)S(2)U34)-METHYLTRANSFERASE, CHLOROPLASTIC"/>
    <property type="match status" value="1"/>
</dbReference>
<keyword evidence="1" id="KW-0808">Transferase</keyword>
<proteinExistence type="predicted"/>
<dbReference type="OrthoDB" id="9792989at2"/>
<name>Q1MRX5_LAWIP</name>
<dbReference type="Pfam" id="PF06962">
    <property type="entry name" value="rRNA_methylase"/>
    <property type="match status" value="1"/>
</dbReference>
<dbReference type="InterPro" id="IPR010719">
    <property type="entry name" value="MnmM_MeTrfase"/>
</dbReference>
<dbReference type="GO" id="GO:0008168">
    <property type="term" value="F:methyltransferase activity"/>
    <property type="evidence" value="ECO:0007669"/>
    <property type="project" value="UniProtKB-KW"/>
</dbReference>
<reference evidence="1 2" key="1">
    <citation type="submission" date="2005-11" db="EMBL/GenBank/DDBJ databases">
        <title>The complete genome sequence of Lawsonia intracellularis: the causative agent of proliferative enteropathy.</title>
        <authorList>
            <person name="Kaur K."/>
            <person name="Zhang Q."/>
            <person name="Beckler D."/>
            <person name="Munir S."/>
            <person name="Li L."/>
            <person name="Kinsley K."/>
            <person name="Herron L."/>
            <person name="Peterson A."/>
            <person name="May B."/>
            <person name="Singh S."/>
            <person name="Gebhart C."/>
            <person name="Kapur V."/>
        </authorList>
    </citation>
    <scope>NUCLEOTIDE SEQUENCE [LARGE SCALE GENOMIC DNA]</scope>
    <source>
        <strain evidence="1 2">PHE/MN1-00</strain>
    </source>
</reference>
<organism evidence="1 2">
    <name type="scientific">Lawsonia intracellularis (strain PHE/MN1-00)</name>
    <dbReference type="NCBI Taxonomy" id="363253"/>
    <lineage>
        <taxon>Bacteria</taxon>
        <taxon>Pseudomonadati</taxon>
        <taxon>Thermodesulfobacteriota</taxon>
        <taxon>Desulfovibrionia</taxon>
        <taxon>Desulfovibrionales</taxon>
        <taxon>Desulfovibrionaceae</taxon>
        <taxon>Lawsonia</taxon>
    </lineage>
</organism>
<dbReference type="InterPro" id="IPR029063">
    <property type="entry name" value="SAM-dependent_MTases_sf"/>
</dbReference>
<dbReference type="Proteomes" id="UP000002430">
    <property type="component" value="Chromosome"/>
</dbReference>
<dbReference type="RefSeq" id="WP_011526277.1">
    <property type="nucleotide sequence ID" value="NC_008011.1"/>
</dbReference>
<dbReference type="KEGG" id="lip:LI0195"/>
<dbReference type="eggNOG" id="COG0144">
    <property type="taxonomic scope" value="Bacteria"/>
</dbReference>
<protein>
    <submittedName>
        <fullName evidence="1">SAM-dependent methyltransferases</fullName>
    </submittedName>
</protein>
<dbReference type="GO" id="GO:0032259">
    <property type="term" value="P:methylation"/>
    <property type="evidence" value="ECO:0007669"/>
    <property type="project" value="UniProtKB-KW"/>
</dbReference>
<dbReference type="PANTHER" id="PTHR35276">
    <property type="entry name" value="S-ADENOSYL-L-METHIONINE-DEPENDENT METHYLTRANSFERASES SUPERFAMILY PROTEIN"/>
    <property type="match status" value="1"/>
</dbReference>
<dbReference type="EMBL" id="AM180252">
    <property type="protein sequence ID" value="CAJ54251.1"/>
    <property type="molecule type" value="Genomic_DNA"/>
</dbReference>
<sequence length="215" mass="24416">MKFITDFKKLDVLAHQAVTSALSTYQYHLPIFIDATAGNGYDTCFLAQLAGTQGIVLAFDIQQEAITNTYQRLISLHLEQQVTLIKSGHERLYAETLNFFQKNTHLVEFYHFNNQIDICSGVMFNLGFLPKSDKKIVTQPTTTIMALNNALNVLAPGGIITIHCYTGHLGGVEESEAVLYWSEQLSLNKWDITIYKQIFKQKNNEQLVLIKRKQL</sequence>
<accession>Q1MRX5</accession>
<dbReference type="HOGENOM" id="CLU_079190_1_0_7"/>
<keyword evidence="1" id="KW-0489">Methyltransferase</keyword>
<dbReference type="Gene3D" id="3.40.50.150">
    <property type="entry name" value="Vaccinia Virus protein VP39"/>
    <property type="match status" value="1"/>
</dbReference>